<keyword evidence="1" id="KW-0472">Membrane</keyword>
<keyword evidence="1" id="KW-0812">Transmembrane</keyword>
<keyword evidence="1" id="KW-1133">Transmembrane helix</keyword>
<dbReference type="EMBL" id="CASHTH010001860">
    <property type="protein sequence ID" value="CAI8021014.1"/>
    <property type="molecule type" value="Genomic_DNA"/>
</dbReference>
<comment type="caution">
    <text evidence="2">The sequence shown here is derived from an EMBL/GenBank/DDBJ whole genome shotgun (WGS) entry which is preliminary data.</text>
</comment>
<evidence type="ECO:0000313" key="2">
    <source>
        <dbReference type="EMBL" id="CAI8021014.1"/>
    </source>
</evidence>
<name>A0AA35S0E1_GEOBA</name>
<accession>A0AA35S0E1</accession>
<protein>
    <submittedName>
        <fullName evidence="2">Uncharacterized protein</fullName>
    </submittedName>
</protein>
<proteinExistence type="predicted"/>
<feature type="transmembrane region" description="Helical" evidence="1">
    <location>
        <begin position="12"/>
        <end position="34"/>
    </location>
</feature>
<dbReference type="AlphaFoldDB" id="A0AA35S0E1"/>
<organism evidence="2 3">
    <name type="scientific">Geodia barretti</name>
    <name type="common">Barrett's horny sponge</name>
    <dbReference type="NCBI Taxonomy" id="519541"/>
    <lineage>
        <taxon>Eukaryota</taxon>
        <taxon>Metazoa</taxon>
        <taxon>Porifera</taxon>
        <taxon>Demospongiae</taxon>
        <taxon>Heteroscleromorpha</taxon>
        <taxon>Tetractinellida</taxon>
        <taxon>Astrophorina</taxon>
        <taxon>Geodiidae</taxon>
        <taxon>Geodia</taxon>
    </lineage>
</organism>
<evidence type="ECO:0000313" key="3">
    <source>
        <dbReference type="Proteomes" id="UP001174909"/>
    </source>
</evidence>
<reference evidence="2" key="1">
    <citation type="submission" date="2023-03" db="EMBL/GenBank/DDBJ databases">
        <authorList>
            <person name="Steffen K."/>
            <person name="Cardenas P."/>
        </authorList>
    </citation>
    <scope>NUCLEOTIDE SEQUENCE</scope>
</reference>
<sequence>ENVGLTIGLSVAFSFLATLVGVSICVCFGVYLAVKSRKQVAANSTSVNPAFSTTSFSTPSNEYVTLPSINGHNKNGECLPSIVECAAEG</sequence>
<keyword evidence="3" id="KW-1185">Reference proteome</keyword>
<feature type="non-terminal residue" evidence="2">
    <location>
        <position position="1"/>
    </location>
</feature>
<evidence type="ECO:0000256" key="1">
    <source>
        <dbReference type="SAM" id="Phobius"/>
    </source>
</evidence>
<dbReference type="Proteomes" id="UP001174909">
    <property type="component" value="Unassembled WGS sequence"/>
</dbReference>
<gene>
    <name evidence="2" type="ORF">GBAR_LOCUS12502</name>
</gene>